<dbReference type="RefSeq" id="WP_377320775.1">
    <property type="nucleotide sequence ID" value="NZ_JBHSNF010000003.1"/>
</dbReference>
<dbReference type="Pfam" id="PF19614">
    <property type="entry name" value="DUF6119"/>
    <property type="match status" value="1"/>
</dbReference>
<gene>
    <name evidence="1" type="ORF">ACFPPA_13535</name>
</gene>
<proteinExistence type="predicted"/>
<dbReference type="Proteomes" id="UP001596114">
    <property type="component" value="Unassembled WGS sequence"/>
</dbReference>
<evidence type="ECO:0000313" key="1">
    <source>
        <dbReference type="EMBL" id="MFC5526758.1"/>
    </source>
</evidence>
<keyword evidence="2" id="KW-1185">Reference proteome</keyword>
<dbReference type="NCBIfam" id="TIGR04141">
    <property type="entry name" value="TIGR04141 family sporadically distributed protein"/>
    <property type="match status" value="1"/>
</dbReference>
<dbReference type="EMBL" id="JBHSNF010000003">
    <property type="protein sequence ID" value="MFC5526758.1"/>
    <property type="molecule type" value="Genomic_DNA"/>
</dbReference>
<protein>
    <submittedName>
        <fullName evidence="1">DUF6119 family protein</fullName>
    </submittedName>
</protein>
<comment type="caution">
    <text evidence="1">The sequence shown here is derived from an EMBL/GenBank/DDBJ whole genome shotgun (WGS) entry which is preliminary data.</text>
</comment>
<sequence length="535" mass="59277">MVTGAHQEARFALNIYLLKGDPCLAKEHVDMGGMTQSVEIKVGDEQTAVLHYGQMSGSPDWLARLFALAKEAPDALKSASISAILLVEANGRLFALTFGHAWQKVKISAVEPNFGIRCVLNLAEERSLRAIRRDRIAEESLQAIEQIPDSDGISRFGMNIEKDLLRGVKAKIDSDLGFGAWVAGADAFKTSIDLSTEYLTAFLSRCLKLHAMDEYKKRFSWVDNIAPLRNSSIEPILAQELSHLVTQKDVGITLSVPDLLSWDDHDYFSFERKRKGQAPCANHLELSQWVEYASAASADGHTITVDDLNNRKIYAFRQGGLENDSWPVFQCLHGIVKYKNEVYLAHSGKWFILNRDFVDATNKRVTEIPHATLVLPSSTISEHEGAFNERAAMASGGHIMLLDKKLIPHGGGSSKFEVCDLLTQNGELICVKPWGGGSGSLSHLFYQAKNAIALLNNDASFRDKVRLYIDKADPTFTVIWDYICANAEQAEVVLAILRGCSKESLPFFAKLALCDCVSDLRSMRFKCTYAVIIAV</sequence>
<name>A0ABW0QPU7_9GAMM</name>
<evidence type="ECO:0000313" key="2">
    <source>
        <dbReference type="Proteomes" id="UP001596114"/>
    </source>
</evidence>
<dbReference type="InterPro" id="IPR026487">
    <property type="entry name" value="CHP04141"/>
</dbReference>
<organism evidence="1 2">
    <name type="scientific">Rhodanobacter ginsengisoli</name>
    <dbReference type="NCBI Taxonomy" id="418646"/>
    <lineage>
        <taxon>Bacteria</taxon>
        <taxon>Pseudomonadati</taxon>
        <taxon>Pseudomonadota</taxon>
        <taxon>Gammaproteobacteria</taxon>
        <taxon>Lysobacterales</taxon>
        <taxon>Rhodanobacteraceae</taxon>
        <taxon>Rhodanobacter</taxon>
    </lineage>
</organism>
<reference evidence="2" key="1">
    <citation type="journal article" date="2019" name="Int. J. Syst. Evol. Microbiol.">
        <title>The Global Catalogue of Microorganisms (GCM) 10K type strain sequencing project: providing services to taxonomists for standard genome sequencing and annotation.</title>
        <authorList>
            <consortium name="The Broad Institute Genomics Platform"/>
            <consortium name="The Broad Institute Genome Sequencing Center for Infectious Disease"/>
            <person name="Wu L."/>
            <person name="Ma J."/>
        </authorList>
    </citation>
    <scope>NUCLEOTIDE SEQUENCE [LARGE SCALE GENOMIC DNA]</scope>
    <source>
        <strain evidence="2">CGMCC 1.16619</strain>
    </source>
</reference>
<accession>A0ABW0QPU7</accession>